<evidence type="ECO:0000313" key="13">
    <source>
        <dbReference type="Proteomes" id="UP000518681"/>
    </source>
</evidence>
<comment type="caution">
    <text evidence="12">The sequence shown here is derived from an EMBL/GenBank/DDBJ whole genome shotgun (WGS) entry which is preliminary data.</text>
</comment>
<keyword evidence="4" id="KW-0479">Metal-binding</keyword>
<evidence type="ECO:0000256" key="2">
    <source>
        <dbReference type="ARBA" id="ARBA00022466"/>
    </source>
</evidence>
<keyword evidence="8" id="KW-0010">Activator</keyword>
<dbReference type="GO" id="GO:0003700">
    <property type="term" value="F:DNA-binding transcription factor activity"/>
    <property type="evidence" value="ECO:0007669"/>
    <property type="project" value="InterPro"/>
</dbReference>
<dbReference type="GO" id="GO:0046689">
    <property type="term" value="P:response to mercury ion"/>
    <property type="evidence" value="ECO:0007669"/>
    <property type="project" value="UniProtKB-KW"/>
</dbReference>
<protein>
    <recommendedName>
        <fullName evidence="1">Mercuric resistance operon regulatory protein</fullName>
    </recommendedName>
</protein>
<dbReference type="RefSeq" id="WP_183801265.1">
    <property type="nucleotide sequence ID" value="NZ_JACIII010000013.1"/>
</dbReference>
<evidence type="ECO:0000256" key="4">
    <source>
        <dbReference type="ARBA" id="ARBA00022723"/>
    </source>
</evidence>
<evidence type="ECO:0000256" key="3">
    <source>
        <dbReference type="ARBA" id="ARBA00022491"/>
    </source>
</evidence>
<evidence type="ECO:0000256" key="10">
    <source>
        <dbReference type="ARBA" id="ARBA00024874"/>
    </source>
</evidence>
<keyword evidence="6" id="KW-0805">Transcription regulation</keyword>
<dbReference type="PANTHER" id="PTHR30204">
    <property type="entry name" value="REDOX-CYCLING DRUG-SENSING TRANSCRIPTIONAL ACTIVATOR SOXR"/>
    <property type="match status" value="1"/>
</dbReference>
<keyword evidence="7" id="KW-0238">DNA-binding</keyword>
<sequence length="139" mass="15120">MTGANEATYTIGQLAQAVGVNVETVRYYHRIGVLPAPQRQFGSIRRYSGEALQRLRFIKRAQGLGFTLDEVAALLQLADGTHCAETKALARQKLLLVHQKLVDLQAIETALTEFAVACDTSSDEQHCPLIAALVAADVE</sequence>
<evidence type="ECO:0000256" key="1">
    <source>
        <dbReference type="ARBA" id="ARBA00017146"/>
    </source>
</evidence>
<proteinExistence type="predicted"/>
<evidence type="ECO:0000256" key="6">
    <source>
        <dbReference type="ARBA" id="ARBA00023015"/>
    </source>
</evidence>
<evidence type="ECO:0000256" key="8">
    <source>
        <dbReference type="ARBA" id="ARBA00023159"/>
    </source>
</evidence>
<evidence type="ECO:0000256" key="5">
    <source>
        <dbReference type="ARBA" id="ARBA00022914"/>
    </source>
</evidence>
<dbReference type="EMBL" id="JACIIK010000009">
    <property type="protein sequence ID" value="MBB6204551.1"/>
    <property type="molecule type" value="Genomic_DNA"/>
</dbReference>
<evidence type="ECO:0000256" key="7">
    <source>
        <dbReference type="ARBA" id="ARBA00023125"/>
    </source>
</evidence>
<dbReference type="NCBIfam" id="TIGR02051">
    <property type="entry name" value="MerR"/>
    <property type="match status" value="1"/>
</dbReference>
<dbReference type="InterPro" id="IPR000551">
    <property type="entry name" value="MerR-type_HTH_dom"/>
</dbReference>
<dbReference type="Pfam" id="PF13411">
    <property type="entry name" value="MerR_1"/>
    <property type="match status" value="1"/>
</dbReference>
<dbReference type="SMART" id="SM00422">
    <property type="entry name" value="HTH_MERR"/>
    <property type="match status" value="1"/>
</dbReference>
<evidence type="ECO:0000256" key="9">
    <source>
        <dbReference type="ARBA" id="ARBA00023163"/>
    </source>
</evidence>
<evidence type="ECO:0000259" key="11">
    <source>
        <dbReference type="PROSITE" id="PS50937"/>
    </source>
</evidence>
<dbReference type="AlphaFoldDB" id="A0AAW3V2E2"/>
<dbReference type="Gene3D" id="1.10.1660.10">
    <property type="match status" value="1"/>
</dbReference>
<dbReference type="GO" id="GO:0003677">
    <property type="term" value="F:DNA binding"/>
    <property type="evidence" value="ECO:0007669"/>
    <property type="project" value="UniProtKB-KW"/>
</dbReference>
<keyword evidence="9" id="KW-0804">Transcription</keyword>
<name>A0AAW3V2E2_9BURK</name>
<dbReference type="PROSITE" id="PS50937">
    <property type="entry name" value="HTH_MERR_2"/>
    <property type="match status" value="1"/>
</dbReference>
<feature type="domain" description="HTH merR-type" evidence="11">
    <location>
        <begin position="8"/>
        <end position="77"/>
    </location>
</feature>
<comment type="function">
    <text evidence="10">Mediates the mercuric-dependent induction of mercury resistance operon. In the absence of mercury MerR represses transcription by binding tightly to the mer operator region; when mercury is present the dimeric complex binds a single ion and becomes a potent transcriptional activator, while remaining bound to the mer site.</text>
</comment>
<gene>
    <name evidence="12" type="ORF">GGD69_005445</name>
</gene>
<dbReference type="PRINTS" id="PR00040">
    <property type="entry name" value="HTHMERR"/>
</dbReference>
<dbReference type="InterPro" id="IPR047057">
    <property type="entry name" value="MerR_fam"/>
</dbReference>
<keyword evidence="2" id="KW-0475">Mercuric resistance</keyword>
<dbReference type="InterPro" id="IPR009061">
    <property type="entry name" value="DNA-bd_dom_put_sf"/>
</dbReference>
<keyword evidence="5" id="KW-0476">Mercury</keyword>
<accession>A0AAW3V2E2</accession>
<organism evidence="12 13">
    <name type="scientific">Paraburkholderia fungorum</name>
    <dbReference type="NCBI Taxonomy" id="134537"/>
    <lineage>
        <taxon>Bacteria</taxon>
        <taxon>Pseudomonadati</taxon>
        <taxon>Pseudomonadota</taxon>
        <taxon>Betaproteobacteria</taxon>
        <taxon>Burkholderiales</taxon>
        <taxon>Burkholderiaceae</taxon>
        <taxon>Paraburkholderia</taxon>
    </lineage>
</organism>
<reference evidence="12 13" key="1">
    <citation type="submission" date="2020-08" db="EMBL/GenBank/DDBJ databases">
        <title>Genomic Encyclopedia of Type Strains, Phase IV (KMG-V): Genome sequencing to study the core and pangenomes of soil and plant-associated prokaryotes.</title>
        <authorList>
            <person name="Whitman W."/>
        </authorList>
    </citation>
    <scope>NUCLEOTIDE SEQUENCE [LARGE SCALE GENOMIC DNA]</scope>
    <source>
        <strain evidence="12 13">SEMIA 4013</strain>
    </source>
</reference>
<keyword evidence="3" id="KW-0678">Repressor</keyword>
<dbReference type="GO" id="GO:0045340">
    <property type="term" value="F:mercury ion binding"/>
    <property type="evidence" value="ECO:0007669"/>
    <property type="project" value="InterPro"/>
</dbReference>
<dbReference type="CDD" id="cd04783">
    <property type="entry name" value="HTH_MerR1"/>
    <property type="match status" value="1"/>
</dbReference>
<dbReference type="InterPro" id="IPR011794">
    <property type="entry name" value="MerR"/>
</dbReference>
<evidence type="ECO:0000313" key="12">
    <source>
        <dbReference type="EMBL" id="MBB6204551.1"/>
    </source>
</evidence>
<dbReference type="SUPFAM" id="SSF46955">
    <property type="entry name" value="Putative DNA-binding domain"/>
    <property type="match status" value="1"/>
</dbReference>
<dbReference type="PANTHER" id="PTHR30204:SF69">
    <property type="entry name" value="MERR-FAMILY TRANSCRIPTIONAL REGULATOR"/>
    <property type="match status" value="1"/>
</dbReference>
<dbReference type="Proteomes" id="UP000518681">
    <property type="component" value="Unassembled WGS sequence"/>
</dbReference>